<dbReference type="EMBL" id="CAUYUJ010006947">
    <property type="protein sequence ID" value="CAK0819112.1"/>
    <property type="molecule type" value="Genomic_DNA"/>
</dbReference>
<protein>
    <submittedName>
        <fullName evidence="1">Uncharacterized protein</fullName>
    </submittedName>
</protein>
<gene>
    <name evidence="1" type="ORF">PCOR1329_LOCUS21189</name>
</gene>
<evidence type="ECO:0000313" key="2">
    <source>
        <dbReference type="Proteomes" id="UP001189429"/>
    </source>
</evidence>
<comment type="caution">
    <text evidence="1">The sequence shown here is derived from an EMBL/GenBank/DDBJ whole genome shotgun (WGS) entry which is preliminary data.</text>
</comment>
<keyword evidence="2" id="KW-1185">Reference proteome</keyword>
<evidence type="ECO:0000313" key="1">
    <source>
        <dbReference type="EMBL" id="CAK0819112.1"/>
    </source>
</evidence>
<reference evidence="1" key="1">
    <citation type="submission" date="2023-10" db="EMBL/GenBank/DDBJ databases">
        <authorList>
            <person name="Chen Y."/>
            <person name="Shah S."/>
            <person name="Dougan E. K."/>
            <person name="Thang M."/>
            <person name="Chan C."/>
        </authorList>
    </citation>
    <scope>NUCLEOTIDE SEQUENCE [LARGE SCALE GENOMIC DNA]</scope>
</reference>
<name>A0ABN9RJ37_9DINO</name>
<organism evidence="1 2">
    <name type="scientific">Prorocentrum cordatum</name>
    <dbReference type="NCBI Taxonomy" id="2364126"/>
    <lineage>
        <taxon>Eukaryota</taxon>
        <taxon>Sar</taxon>
        <taxon>Alveolata</taxon>
        <taxon>Dinophyceae</taxon>
        <taxon>Prorocentrales</taxon>
        <taxon>Prorocentraceae</taxon>
        <taxon>Prorocentrum</taxon>
    </lineage>
</organism>
<dbReference type="Proteomes" id="UP001189429">
    <property type="component" value="Unassembled WGS sequence"/>
</dbReference>
<accession>A0ABN9RJ37</accession>
<sequence>MTQLFSDLGAAEIWEYSQNKMLYDHNTTPAIARYVPPHDSHYLDYGIDLDGGIVYKNYSTCLLQSKKSRDPRIMKAVAKVFRGSLRELQVDPAAATLSAMRSAFMDCAIGLNLHALSGDRSVGQVESFQMALFLSNKMRVMSEGLDPAEIPIWDGLVQTPGVWKPDLKSRLAGLEQLLLLVQELREDSIKLAECRRTSHELYKQRFSSEQAFSIAGINATTLMNRPNERHHL</sequence>
<proteinExistence type="predicted"/>